<feature type="transmembrane region" description="Helical" evidence="13">
    <location>
        <begin position="165"/>
        <end position="189"/>
    </location>
</feature>
<keyword evidence="5 13" id="KW-0812">Transmembrane</keyword>
<keyword evidence="7" id="KW-0851">Voltage-gated channel</keyword>
<dbReference type="GO" id="GO:0008331">
    <property type="term" value="F:high voltage-gated calcium channel activity"/>
    <property type="evidence" value="ECO:0007669"/>
    <property type="project" value="TreeGrafter"/>
</dbReference>
<dbReference type="GO" id="GO:0098703">
    <property type="term" value="P:calcium ion import across plasma membrane"/>
    <property type="evidence" value="ECO:0007669"/>
    <property type="project" value="TreeGrafter"/>
</dbReference>
<evidence type="ECO:0000256" key="13">
    <source>
        <dbReference type="SAM" id="Phobius"/>
    </source>
</evidence>
<reference evidence="15" key="1">
    <citation type="submission" date="2021-02" db="EMBL/GenBank/DDBJ databases">
        <authorList>
            <person name="Dougan E. K."/>
            <person name="Rhodes N."/>
            <person name="Thang M."/>
            <person name="Chan C."/>
        </authorList>
    </citation>
    <scope>NUCLEOTIDE SEQUENCE</scope>
</reference>
<feature type="domain" description="Ion transport" evidence="14">
    <location>
        <begin position="132"/>
        <end position="369"/>
    </location>
</feature>
<evidence type="ECO:0000256" key="11">
    <source>
        <dbReference type="ARBA" id="ARBA00023180"/>
    </source>
</evidence>
<keyword evidence="12" id="KW-0407">Ion channel</keyword>
<dbReference type="InterPro" id="IPR050599">
    <property type="entry name" value="VDCC_alpha-1_subunit"/>
</dbReference>
<dbReference type="EMBL" id="CAJNDS010002181">
    <property type="protein sequence ID" value="CAE7362201.1"/>
    <property type="molecule type" value="Genomic_DNA"/>
</dbReference>
<dbReference type="InterPro" id="IPR027359">
    <property type="entry name" value="Volt_channel_dom_sf"/>
</dbReference>
<protein>
    <submittedName>
        <fullName evidence="15">Cacna1g protein</fullName>
    </submittedName>
</protein>
<evidence type="ECO:0000313" key="15">
    <source>
        <dbReference type="EMBL" id="CAE7362201.1"/>
    </source>
</evidence>
<dbReference type="Proteomes" id="UP000604046">
    <property type="component" value="Unassembled WGS sequence"/>
</dbReference>
<evidence type="ECO:0000256" key="1">
    <source>
        <dbReference type="ARBA" id="ARBA00004141"/>
    </source>
</evidence>
<evidence type="ECO:0000256" key="5">
    <source>
        <dbReference type="ARBA" id="ARBA00022692"/>
    </source>
</evidence>
<evidence type="ECO:0000256" key="7">
    <source>
        <dbReference type="ARBA" id="ARBA00022882"/>
    </source>
</evidence>
<keyword evidence="10 13" id="KW-0472">Membrane</keyword>
<keyword evidence="16" id="KW-1185">Reference proteome</keyword>
<evidence type="ECO:0000256" key="12">
    <source>
        <dbReference type="ARBA" id="ARBA00023303"/>
    </source>
</evidence>
<evidence type="ECO:0000313" key="16">
    <source>
        <dbReference type="Proteomes" id="UP000604046"/>
    </source>
</evidence>
<evidence type="ECO:0000256" key="6">
    <source>
        <dbReference type="ARBA" id="ARBA00022837"/>
    </source>
</evidence>
<evidence type="ECO:0000256" key="3">
    <source>
        <dbReference type="ARBA" id="ARBA00022568"/>
    </source>
</evidence>
<dbReference type="OrthoDB" id="433183at2759"/>
<organism evidence="15 16">
    <name type="scientific">Symbiodinium natans</name>
    <dbReference type="NCBI Taxonomy" id="878477"/>
    <lineage>
        <taxon>Eukaryota</taxon>
        <taxon>Sar</taxon>
        <taxon>Alveolata</taxon>
        <taxon>Dinophyceae</taxon>
        <taxon>Suessiales</taxon>
        <taxon>Symbiodiniaceae</taxon>
        <taxon>Symbiodinium</taxon>
    </lineage>
</organism>
<evidence type="ECO:0000256" key="2">
    <source>
        <dbReference type="ARBA" id="ARBA00022448"/>
    </source>
</evidence>
<evidence type="ECO:0000256" key="8">
    <source>
        <dbReference type="ARBA" id="ARBA00022989"/>
    </source>
</evidence>
<name>A0A812Q9V0_9DINO</name>
<evidence type="ECO:0000256" key="4">
    <source>
        <dbReference type="ARBA" id="ARBA00022673"/>
    </source>
</evidence>
<dbReference type="Pfam" id="PF00520">
    <property type="entry name" value="Ion_trans"/>
    <property type="match status" value="1"/>
</dbReference>
<dbReference type="PANTHER" id="PTHR45628:SF7">
    <property type="entry name" value="VOLTAGE-DEPENDENT CALCIUM CHANNEL TYPE A SUBUNIT ALPHA-1"/>
    <property type="match status" value="1"/>
</dbReference>
<dbReference type="GO" id="GO:0005891">
    <property type="term" value="C:voltage-gated calcium channel complex"/>
    <property type="evidence" value="ECO:0007669"/>
    <property type="project" value="TreeGrafter"/>
</dbReference>
<comment type="caution">
    <text evidence="15">The sequence shown here is derived from an EMBL/GenBank/DDBJ whole genome shotgun (WGS) entry which is preliminary data.</text>
</comment>
<evidence type="ECO:0000256" key="10">
    <source>
        <dbReference type="ARBA" id="ARBA00023136"/>
    </source>
</evidence>
<keyword evidence="11" id="KW-0325">Glycoprotein</keyword>
<keyword evidence="9" id="KW-0406">Ion transport</keyword>
<accession>A0A812Q9V0</accession>
<proteinExistence type="predicted"/>
<keyword evidence="4" id="KW-0107">Calcium channel</keyword>
<keyword evidence="2" id="KW-0813">Transport</keyword>
<dbReference type="Gene3D" id="1.20.120.350">
    <property type="entry name" value="Voltage-gated potassium channels. Chain C"/>
    <property type="match status" value="1"/>
</dbReference>
<feature type="transmembrane region" description="Helical" evidence="13">
    <location>
        <begin position="131"/>
        <end position="150"/>
    </location>
</feature>
<dbReference type="AlphaFoldDB" id="A0A812Q9V0"/>
<evidence type="ECO:0000259" key="14">
    <source>
        <dbReference type="Pfam" id="PF00520"/>
    </source>
</evidence>
<comment type="subcellular location">
    <subcellularLocation>
        <location evidence="1">Membrane</location>
        <topology evidence="1">Multi-pass membrane protein</topology>
    </subcellularLocation>
</comment>
<feature type="transmembrane region" description="Helical" evidence="13">
    <location>
        <begin position="271"/>
        <end position="294"/>
    </location>
</feature>
<gene>
    <name evidence="15" type="primary">Cacna1g</name>
    <name evidence="15" type="ORF">SNAT2548_LOCUS19520</name>
</gene>
<sequence>MALRGKSVEELLSIQSAALRQLLAVNEALAEAHAVKDGLKKEVAIPEIEVAKTSSNATADDVKQRASLKEPLLKRSNSPTPEGFGLFSQGAMFPDADKMKDKIRATLFAPEYDPEAVYKTTGRCQAIARDATFKTITMVVIVLNALWIGIDTDLNTAELEIESPLIFQVVDNAFCFFFTFEITVRYLAYQNQSDAFKDFSFCFDLSLVATMIWEVWVTTLLVLLLTSADHGGGNLSILRLFRLFRLVRIARVGRLMSSCRELVVLVKGIGMGLRSVLSTLFLMMVVIYIFAIIFTQLFRGSPEAEGCYDGVLQSMNCLMLNVVFPEQQELMAKMLELGPMTYLLGIFYLLVTGLTVMNMLIGVLVEVVSVVAQVDKEESAVKALRDKIQDLVPPESKQGISRQLFLQLMMDEELVFTMQNIDVDVMCVVDYPEIMFHARDYLSVPELVDAVLQFRRTTSVSMMDIAQLRKFMVAELESLRQAIKTRG</sequence>
<dbReference type="SUPFAM" id="SSF81324">
    <property type="entry name" value="Voltage-gated potassium channels"/>
    <property type="match status" value="1"/>
</dbReference>
<keyword evidence="8 13" id="KW-1133">Transmembrane helix</keyword>
<dbReference type="PANTHER" id="PTHR45628">
    <property type="entry name" value="VOLTAGE-DEPENDENT CALCIUM CHANNEL TYPE A SUBUNIT ALPHA-1"/>
    <property type="match status" value="1"/>
</dbReference>
<dbReference type="InterPro" id="IPR005821">
    <property type="entry name" value="Ion_trans_dom"/>
</dbReference>
<keyword evidence="6" id="KW-0106">Calcium</keyword>
<evidence type="ECO:0000256" key="9">
    <source>
        <dbReference type="ARBA" id="ARBA00023065"/>
    </source>
</evidence>
<keyword evidence="3" id="KW-0109">Calcium transport</keyword>
<feature type="transmembrane region" description="Helical" evidence="13">
    <location>
        <begin position="342"/>
        <end position="372"/>
    </location>
</feature>
<dbReference type="Gene3D" id="1.10.287.70">
    <property type="match status" value="1"/>
</dbReference>